<evidence type="ECO:0000313" key="4">
    <source>
        <dbReference type="EMBL" id="SJL07230.1"/>
    </source>
</evidence>
<dbReference type="SUPFAM" id="SSF54160">
    <property type="entry name" value="Chromo domain-like"/>
    <property type="match status" value="1"/>
</dbReference>
<dbReference type="STRING" id="47428.A0A284REN9"/>
<evidence type="ECO:0000256" key="1">
    <source>
        <dbReference type="ARBA" id="ARBA00004123"/>
    </source>
</evidence>
<dbReference type="PROSITE" id="PS50013">
    <property type="entry name" value="CHROMO_2"/>
    <property type="match status" value="1"/>
</dbReference>
<dbReference type="OMA" id="TIHDETR"/>
<dbReference type="Pfam" id="PF00385">
    <property type="entry name" value="Chromo"/>
    <property type="match status" value="1"/>
</dbReference>
<proteinExistence type="predicted"/>
<keyword evidence="5" id="KW-1185">Reference proteome</keyword>
<dbReference type="PANTHER" id="PTHR22812">
    <property type="entry name" value="CHROMOBOX PROTEIN"/>
    <property type="match status" value="1"/>
</dbReference>
<dbReference type="InterPro" id="IPR000953">
    <property type="entry name" value="Chromo/chromo_shadow_dom"/>
</dbReference>
<dbReference type="Proteomes" id="UP000219338">
    <property type="component" value="Unassembled WGS sequence"/>
</dbReference>
<dbReference type="SMART" id="SM00298">
    <property type="entry name" value="CHROMO"/>
    <property type="match status" value="1"/>
</dbReference>
<keyword evidence="2" id="KW-0539">Nucleus</keyword>
<feature type="domain" description="Chromo" evidence="3">
    <location>
        <begin position="98"/>
        <end position="167"/>
    </location>
</feature>
<dbReference type="AlphaFoldDB" id="A0A284REN9"/>
<evidence type="ECO:0000256" key="2">
    <source>
        <dbReference type="ARBA" id="ARBA00023242"/>
    </source>
</evidence>
<dbReference type="Gene3D" id="2.40.50.40">
    <property type="match status" value="1"/>
</dbReference>
<dbReference type="EMBL" id="FUEG01000008">
    <property type="protein sequence ID" value="SJL07230.1"/>
    <property type="molecule type" value="Genomic_DNA"/>
</dbReference>
<dbReference type="InterPro" id="IPR016197">
    <property type="entry name" value="Chromo-like_dom_sf"/>
</dbReference>
<dbReference type="InterPro" id="IPR051219">
    <property type="entry name" value="Heterochromatin_chromo-domain"/>
</dbReference>
<name>A0A284REN9_ARMOS</name>
<evidence type="ECO:0000313" key="5">
    <source>
        <dbReference type="Proteomes" id="UP000219338"/>
    </source>
</evidence>
<organism evidence="4 5">
    <name type="scientific">Armillaria ostoyae</name>
    <name type="common">Armillaria root rot fungus</name>
    <dbReference type="NCBI Taxonomy" id="47428"/>
    <lineage>
        <taxon>Eukaryota</taxon>
        <taxon>Fungi</taxon>
        <taxon>Dikarya</taxon>
        <taxon>Basidiomycota</taxon>
        <taxon>Agaricomycotina</taxon>
        <taxon>Agaricomycetes</taxon>
        <taxon>Agaricomycetidae</taxon>
        <taxon>Agaricales</taxon>
        <taxon>Marasmiineae</taxon>
        <taxon>Physalacriaceae</taxon>
        <taxon>Armillaria</taxon>
    </lineage>
</organism>
<reference evidence="5" key="1">
    <citation type="journal article" date="2017" name="Nat. Ecol. Evol.">
        <title>Genome expansion and lineage-specific genetic innovations in the forest pathogenic fungi Armillaria.</title>
        <authorList>
            <person name="Sipos G."/>
            <person name="Prasanna A.N."/>
            <person name="Walter M.C."/>
            <person name="O'Connor E."/>
            <person name="Balint B."/>
            <person name="Krizsan K."/>
            <person name="Kiss B."/>
            <person name="Hess J."/>
            <person name="Varga T."/>
            <person name="Slot J."/>
            <person name="Riley R."/>
            <person name="Boka B."/>
            <person name="Rigling D."/>
            <person name="Barry K."/>
            <person name="Lee J."/>
            <person name="Mihaltcheva S."/>
            <person name="LaButti K."/>
            <person name="Lipzen A."/>
            <person name="Waldron R."/>
            <person name="Moloney N.M."/>
            <person name="Sperisen C."/>
            <person name="Kredics L."/>
            <person name="Vagvoelgyi C."/>
            <person name="Patrignani A."/>
            <person name="Fitzpatrick D."/>
            <person name="Nagy I."/>
            <person name="Doyle S."/>
            <person name="Anderson J.B."/>
            <person name="Grigoriev I.V."/>
            <person name="Gueldener U."/>
            <person name="Muensterkoetter M."/>
            <person name="Nagy L.G."/>
        </authorList>
    </citation>
    <scope>NUCLEOTIDE SEQUENCE [LARGE SCALE GENOMIC DNA]</scope>
    <source>
        <strain evidence="5">C18/9</strain>
    </source>
</reference>
<dbReference type="OrthoDB" id="433924at2759"/>
<protein>
    <recommendedName>
        <fullName evidence="3">Chromo domain-containing protein</fullName>
    </recommendedName>
</protein>
<comment type="subcellular location">
    <subcellularLocation>
        <location evidence="1">Nucleus</location>
    </subcellularLocation>
</comment>
<evidence type="ECO:0000259" key="3">
    <source>
        <dbReference type="PROSITE" id="PS50013"/>
    </source>
</evidence>
<dbReference type="GO" id="GO:0005634">
    <property type="term" value="C:nucleus"/>
    <property type="evidence" value="ECO:0007669"/>
    <property type="project" value="UniProtKB-SubCell"/>
</dbReference>
<dbReference type="GO" id="GO:0006338">
    <property type="term" value="P:chromatin remodeling"/>
    <property type="evidence" value="ECO:0007669"/>
    <property type="project" value="UniProtKB-ARBA"/>
</dbReference>
<dbReference type="InterPro" id="IPR023780">
    <property type="entry name" value="Chromo_domain"/>
</dbReference>
<gene>
    <name evidence="4" type="ORF">ARMOST_10573</name>
</gene>
<accession>A0A284REN9</accession>
<sequence>MKTIHDETRAALQKVAEQMKLQYDRKKKVAIKYQIWDKVWLDTTNLHLTHPKKKLNDKCKIYPVFNETLLTKYTTPVFSNQQKKPPLPPDIIDNEEEYKVEPILDHKTCKVYAGKEKPANMITNYLIKWKGYGMEEHKWTKESELSHAKEAIADYLKSRENTITVQAVVVQPGSTTFILDSQKKGSNIQFQVQQGRDFPITQWYFKHKIPHLKQLISNYYLASREEFGFAYGPLDGFAPEEEGG</sequence>